<keyword evidence="3" id="KW-1185">Reference proteome</keyword>
<feature type="compositionally biased region" description="Basic residues" evidence="1">
    <location>
        <begin position="1"/>
        <end position="19"/>
    </location>
</feature>
<name>A0A087GAG9_ARAAL</name>
<organism evidence="2 3">
    <name type="scientific">Arabis alpina</name>
    <name type="common">Alpine rock-cress</name>
    <dbReference type="NCBI Taxonomy" id="50452"/>
    <lineage>
        <taxon>Eukaryota</taxon>
        <taxon>Viridiplantae</taxon>
        <taxon>Streptophyta</taxon>
        <taxon>Embryophyta</taxon>
        <taxon>Tracheophyta</taxon>
        <taxon>Spermatophyta</taxon>
        <taxon>Magnoliopsida</taxon>
        <taxon>eudicotyledons</taxon>
        <taxon>Gunneridae</taxon>
        <taxon>Pentapetalae</taxon>
        <taxon>rosids</taxon>
        <taxon>malvids</taxon>
        <taxon>Brassicales</taxon>
        <taxon>Brassicaceae</taxon>
        <taxon>Arabideae</taxon>
        <taxon>Arabis</taxon>
    </lineage>
</organism>
<evidence type="ECO:0000313" key="2">
    <source>
        <dbReference type="EMBL" id="KFK26871.1"/>
    </source>
</evidence>
<feature type="region of interest" description="Disordered" evidence="1">
    <location>
        <begin position="1"/>
        <end position="52"/>
    </location>
</feature>
<evidence type="ECO:0000256" key="1">
    <source>
        <dbReference type="SAM" id="MobiDB-lite"/>
    </source>
</evidence>
<dbReference type="EMBL" id="CM002876">
    <property type="protein sequence ID" value="KFK26871.1"/>
    <property type="molecule type" value="Genomic_DNA"/>
</dbReference>
<gene>
    <name evidence="2" type="ordered locus">AALP_Aa8g304400</name>
</gene>
<dbReference type="Gramene" id="KFK26871">
    <property type="protein sequence ID" value="KFK26871"/>
    <property type="gene ID" value="AALP_AA8G304400"/>
</dbReference>
<dbReference type="Proteomes" id="UP000029120">
    <property type="component" value="Chromosome 8"/>
</dbReference>
<feature type="compositionally biased region" description="Polar residues" evidence="1">
    <location>
        <begin position="30"/>
        <end position="52"/>
    </location>
</feature>
<sequence length="128" mass="11996">MARGTRGCRRGGRGGRGRGRGPVDKPVMSEAQSFTHGPATVQQTSHDGQTASVTASVRAGLGPVGAGVGPVEAGGVGAAGGAVAAAGVAHAGNDRLVEAIVGGVTGCGAIAGSSVATCGRGSAEGCDC</sequence>
<proteinExistence type="predicted"/>
<evidence type="ECO:0000313" key="3">
    <source>
        <dbReference type="Proteomes" id="UP000029120"/>
    </source>
</evidence>
<dbReference type="AlphaFoldDB" id="A0A087GAG9"/>
<protein>
    <submittedName>
        <fullName evidence="2">Uncharacterized protein</fullName>
    </submittedName>
</protein>
<reference evidence="3" key="1">
    <citation type="journal article" date="2015" name="Nat. Plants">
        <title>Genome expansion of Arabis alpina linked with retrotransposition and reduced symmetric DNA methylation.</title>
        <authorList>
            <person name="Willing E.M."/>
            <person name="Rawat V."/>
            <person name="Mandakova T."/>
            <person name="Maumus F."/>
            <person name="James G.V."/>
            <person name="Nordstroem K.J."/>
            <person name="Becker C."/>
            <person name="Warthmann N."/>
            <person name="Chica C."/>
            <person name="Szarzynska B."/>
            <person name="Zytnicki M."/>
            <person name="Albani M.C."/>
            <person name="Kiefer C."/>
            <person name="Bergonzi S."/>
            <person name="Castaings L."/>
            <person name="Mateos J.L."/>
            <person name="Berns M.C."/>
            <person name="Bujdoso N."/>
            <person name="Piofczyk T."/>
            <person name="de Lorenzo L."/>
            <person name="Barrero-Sicilia C."/>
            <person name="Mateos I."/>
            <person name="Piednoel M."/>
            <person name="Hagmann J."/>
            <person name="Chen-Min-Tao R."/>
            <person name="Iglesias-Fernandez R."/>
            <person name="Schuster S.C."/>
            <person name="Alonso-Blanco C."/>
            <person name="Roudier F."/>
            <person name="Carbonero P."/>
            <person name="Paz-Ares J."/>
            <person name="Davis S.J."/>
            <person name="Pecinka A."/>
            <person name="Quesneville H."/>
            <person name="Colot V."/>
            <person name="Lysak M.A."/>
            <person name="Weigel D."/>
            <person name="Coupland G."/>
            <person name="Schneeberger K."/>
        </authorList>
    </citation>
    <scope>NUCLEOTIDE SEQUENCE [LARGE SCALE GENOMIC DNA]</scope>
    <source>
        <strain evidence="3">cv. Pajares</strain>
    </source>
</reference>
<accession>A0A087GAG9</accession>